<feature type="domain" description="GH18" evidence="13">
    <location>
        <begin position="307"/>
        <end position="586"/>
    </location>
</feature>
<evidence type="ECO:0000256" key="9">
    <source>
        <dbReference type="ARBA" id="ARBA00023326"/>
    </source>
</evidence>
<evidence type="ECO:0000256" key="5">
    <source>
        <dbReference type="ARBA" id="ARBA00023024"/>
    </source>
</evidence>
<dbReference type="GO" id="GO:0006032">
    <property type="term" value="P:chitin catabolic process"/>
    <property type="evidence" value="ECO:0007669"/>
    <property type="project" value="UniProtKB-KW"/>
</dbReference>
<comment type="catalytic activity">
    <reaction evidence="1">
        <text>Random endo-hydrolysis of N-acetyl-beta-D-glucosaminide (1-&gt;4)-beta-linkages in chitin and chitodextrins.</text>
        <dbReference type="EC" id="3.2.1.14"/>
    </reaction>
</comment>
<evidence type="ECO:0000256" key="1">
    <source>
        <dbReference type="ARBA" id="ARBA00000822"/>
    </source>
</evidence>
<keyword evidence="9" id="KW-0624">Polysaccharide degradation</keyword>
<dbReference type="PANTHER" id="PTHR45708">
    <property type="entry name" value="ENDOCHITINASE"/>
    <property type="match status" value="1"/>
</dbReference>
<protein>
    <recommendedName>
        <fullName evidence="2">chitinase</fullName>
        <ecNumber evidence="2">3.2.1.14</ecNumber>
    </recommendedName>
</protein>
<comment type="caution">
    <text evidence="14">The sequence shown here is derived from an EMBL/GenBank/DDBJ whole genome shotgun (WGS) entry which is preliminary data.</text>
</comment>
<accession>A0AAE2BZM5</accession>
<dbReference type="GO" id="GO:0008843">
    <property type="term" value="F:endochitinase activity"/>
    <property type="evidence" value="ECO:0007669"/>
    <property type="project" value="UniProtKB-EC"/>
</dbReference>
<evidence type="ECO:0000313" key="14">
    <source>
        <dbReference type="EMBL" id="KAK4403637.1"/>
    </source>
</evidence>
<evidence type="ECO:0000256" key="3">
    <source>
        <dbReference type="ARBA" id="ARBA00022729"/>
    </source>
</evidence>
<evidence type="ECO:0000313" key="15">
    <source>
        <dbReference type="Proteomes" id="UP001289374"/>
    </source>
</evidence>
<proteinExistence type="inferred from homology"/>
<evidence type="ECO:0000256" key="8">
    <source>
        <dbReference type="ARBA" id="ARBA00023295"/>
    </source>
</evidence>
<reference evidence="14" key="1">
    <citation type="submission" date="2020-06" db="EMBL/GenBank/DDBJ databases">
        <authorList>
            <person name="Li T."/>
            <person name="Hu X."/>
            <person name="Zhang T."/>
            <person name="Song X."/>
            <person name="Zhang H."/>
            <person name="Dai N."/>
            <person name="Sheng W."/>
            <person name="Hou X."/>
            <person name="Wei L."/>
        </authorList>
    </citation>
    <scope>NUCLEOTIDE SEQUENCE</scope>
    <source>
        <strain evidence="14">K16</strain>
        <tissue evidence="14">Leaf</tissue>
    </source>
</reference>
<dbReference type="InterPro" id="IPR001223">
    <property type="entry name" value="Glyco_hydro18_cat"/>
</dbReference>
<dbReference type="InterPro" id="IPR017853">
    <property type="entry name" value="GH"/>
</dbReference>
<evidence type="ECO:0000256" key="4">
    <source>
        <dbReference type="ARBA" id="ARBA00022801"/>
    </source>
</evidence>
<dbReference type="InterPro" id="IPR001579">
    <property type="entry name" value="Glyco_hydro_18_chit_AS"/>
</dbReference>
<keyword evidence="15" id="KW-1185">Reference proteome</keyword>
<dbReference type="GO" id="GO:0000272">
    <property type="term" value="P:polysaccharide catabolic process"/>
    <property type="evidence" value="ECO:0007669"/>
    <property type="project" value="UniProtKB-KW"/>
</dbReference>
<keyword evidence="8 10" id="KW-0326">Glycosidase</keyword>
<dbReference type="EMBL" id="JACGWL010000004">
    <property type="protein sequence ID" value="KAK4403637.1"/>
    <property type="molecule type" value="Genomic_DNA"/>
</dbReference>
<comment type="similarity">
    <text evidence="11">Belongs to the glycosyl hydrolase 18 family.</text>
</comment>
<dbReference type="InterPro" id="IPR050542">
    <property type="entry name" value="Glycosyl_Hydrlase18_Chitinase"/>
</dbReference>
<sequence length="593" mass="64655">MAAAYSQSTKTRLLWALSLLIAFSPLIRSSEACGVSVYWGQNLAQEGSLRELCETGYYSYVNLAYLSTFGCGRKLALNFTDHCDAASGGCKSLSTEIQACQNRGVKVLLSVGGNDTRYNQLCSAQDARNVADDLYDTFLSGSNPDGPLGDVSLDGIDLDIEYPGSVNYWDYFVEALANYRTPEKNVYLSARASCSYPDRDIGKAIDTGLLNHVAVRFYEDNPQCYCSGGPERTLETWNRWSSSLPEGTQLFFGRSPNSAASQCALDVFINEILPVIKTSPNYGGVMLLNADSQISTIHQAACDSHSCGISVYWGQSLNEEGSLRDLCETGYYSYVNLAFLATFGCGRKLRLNLTDHCDADSGGCRSLSTEIQACQNRGVKVLLSLGGNDTSYNQLCSAQDARNVADDLYNTFLKGSNPDGPLGDVSLDGIDLDIEYPGSVNYWEYLVEALANYRTPEKNVYLSASASCSYPDKDLGKAINTGLLNHVAVRFYEDNPQCYCSAGAERILQTWNGWSSSLPEGNQLFFGLLPNSNAGSQCTPEVFTTEILPVISSSPNYGGIMLRALYKDISTLYPAAACSNEAFHRRQSLISVL</sequence>
<evidence type="ECO:0000259" key="13">
    <source>
        <dbReference type="PROSITE" id="PS51910"/>
    </source>
</evidence>
<dbReference type="SUPFAM" id="SSF51445">
    <property type="entry name" value="(Trans)glycosidases"/>
    <property type="match status" value="2"/>
</dbReference>
<feature type="domain" description="GH18" evidence="13">
    <location>
        <begin position="33"/>
        <end position="304"/>
    </location>
</feature>
<evidence type="ECO:0000256" key="11">
    <source>
        <dbReference type="RuleBase" id="RU004453"/>
    </source>
</evidence>
<feature type="signal peptide" evidence="12">
    <location>
        <begin position="1"/>
        <end position="32"/>
    </location>
</feature>
<dbReference type="Gene3D" id="3.20.20.80">
    <property type="entry name" value="Glycosidases"/>
    <property type="match status" value="2"/>
</dbReference>
<gene>
    <name evidence="14" type="ORF">Sango_0732300</name>
</gene>
<dbReference type="EC" id="3.2.1.14" evidence="2"/>
<reference evidence="14" key="2">
    <citation type="journal article" date="2024" name="Plant">
        <title>Genomic evolution and insights into agronomic trait innovations of Sesamum species.</title>
        <authorList>
            <person name="Miao H."/>
            <person name="Wang L."/>
            <person name="Qu L."/>
            <person name="Liu H."/>
            <person name="Sun Y."/>
            <person name="Le M."/>
            <person name="Wang Q."/>
            <person name="Wei S."/>
            <person name="Zheng Y."/>
            <person name="Lin W."/>
            <person name="Duan Y."/>
            <person name="Cao H."/>
            <person name="Xiong S."/>
            <person name="Wang X."/>
            <person name="Wei L."/>
            <person name="Li C."/>
            <person name="Ma Q."/>
            <person name="Ju M."/>
            <person name="Zhao R."/>
            <person name="Li G."/>
            <person name="Mu C."/>
            <person name="Tian Q."/>
            <person name="Mei H."/>
            <person name="Zhang T."/>
            <person name="Gao T."/>
            <person name="Zhang H."/>
        </authorList>
    </citation>
    <scope>NUCLEOTIDE SEQUENCE</scope>
    <source>
        <strain evidence="14">K16</strain>
    </source>
</reference>
<dbReference type="PROSITE" id="PS01095">
    <property type="entry name" value="GH18_1"/>
    <property type="match status" value="2"/>
</dbReference>
<keyword evidence="5" id="KW-0146">Chitin degradation</keyword>
<evidence type="ECO:0000256" key="7">
    <source>
        <dbReference type="ARBA" id="ARBA00023277"/>
    </source>
</evidence>
<evidence type="ECO:0000256" key="2">
    <source>
        <dbReference type="ARBA" id="ARBA00012729"/>
    </source>
</evidence>
<keyword evidence="7" id="KW-0119">Carbohydrate metabolism</keyword>
<dbReference type="GO" id="GO:0005576">
    <property type="term" value="C:extracellular region"/>
    <property type="evidence" value="ECO:0007669"/>
    <property type="project" value="TreeGrafter"/>
</dbReference>
<evidence type="ECO:0000256" key="10">
    <source>
        <dbReference type="RuleBase" id="RU000489"/>
    </source>
</evidence>
<keyword evidence="4 10" id="KW-0378">Hydrolase</keyword>
<evidence type="ECO:0000256" key="6">
    <source>
        <dbReference type="ARBA" id="ARBA00023157"/>
    </source>
</evidence>
<dbReference type="PANTHER" id="PTHR45708:SF22">
    <property type="entry name" value="ACIDIC ENDOCHITINASE"/>
    <property type="match status" value="1"/>
</dbReference>
<keyword evidence="6" id="KW-1015">Disulfide bond</keyword>
<evidence type="ECO:0000256" key="12">
    <source>
        <dbReference type="SAM" id="SignalP"/>
    </source>
</evidence>
<dbReference type="Pfam" id="PF00704">
    <property type="entry name" value="Glyco_hydro_18"/>
    <property type="match status" value="2"/>
</dbReference>
<dbReference type="AlphaFoldDB" id="A0AAE2BZM5"/>
<keyword evidence="3 12" id="KW-0732">Signal</keyword>
<organism evidence="14 15">
    <name type="scientific">Sesamum angolense</name>
    <dbReference type="NCBI Taxonomy" id="2727404"/>
    <lineage>
        <taxon>Eukaryota</taxon>
        <taxon>Viridiplantae</taxon>
        <taxon>Streptophyta</taxon>
        <taxon>Embryophyta</taxon>
        <taxon>Tracheophyta</taxon>
        <taxon>Spermatophyta</taxon>
        <taxon>Magnoliopsida</taxon>
        <taxon>eudicotyledons</taxon>
        <taxon>Gunneridae</taxon>
        <taxon>Pentapetalae</taxon>
        <taxon>asterids</taxon>
        <taxon>lamiids</taxon>
        <taxon>Lamiales</taxon>
        <taxon>Pedaliaceae</taxon>
        <taxon>Sesamum</taxon>
    </lineage>
</organism>
<name>A0AAE2BZM5_9LAMI</name>
<dbReference type="Proteomes" id="UP001289374">
    <property type="component" value="Unassembled WGS sequence"/>
</dbReference>
<dbReference type="PROSITE" id="PS51910">
    <property type="entry name" value="GH18_2"/>
    <property type="match status" value="2"/>
</dbReference>
<feature type="chain" id="PRO_5042286839" description="chitinase" evidence="12">
    <location>
        <begin position="33"/>
        <end position="593"/>
    </location>
</feature>